<keyword evidence="2 3" id="KW-0067">ATP-binding</keyword>
<dbReference type="GO" id="GO:0031250">
    <property type="term" value="C:anaerobic ribonucleoside-triphosphate reductase complex"/>
    <property type="evidence" value="ECO:0007669"/>
    <property type="project" value="TreeGrafter"/>
</dbReference>
<evidence type="ECO:0000256" key="3">
    <source>
        <dbReference type="PROSITE-ProRule" id="PRU00492"/>
    </source>
</evidence>
<evidence type="ECO:0000256" key="2">
    <source>
        <dbReference type="ARBA" id="ARBA00022840"/>
    </source>
</evidence>
<comment type="caution">
    <text evidence="5">The sequence shown here is derived from an EMBL/GenBank/DDBJ whole genome shotgun (WGS) entry which is preliminary data.</text>
</comment>
<sequence>MKVIKRDGALAEFEPIKIENAINKSFKSVRGDHDNFLSTTNYLTQRIFDNIEDKEREKVSVAEIEKEVENRLMKSGYFDEARAYIEYKSKRRFQRDTDSLIMRYTDEAINLANIENENANMPEGVFTAKMTRISGEVSREYAKQFLLPPDHLKMHEEGWIYIHDFNSYAVGMQNCMFIDIGDILSKPIHTTNGTMRSPKSIRSALQVTAVVLQCQSNAQFGGIAINAFDFHMAKFIRMSYEKYLNKAESYGVPNKEKYAWNETIEETKQACEAFLHNLNHLESRAGNQLPFVSINYGCDTSKEGRLFIKCLLESTLDGIGEKRTTPIFPIQIWQYREENGEVLNSDLFGLANECSIKRVYPNYVNTHAEVYEVTDEKGNFIPDLLPATMGCRTRLGENKHGSNGKSGRGNLSPVTMNLPKYAVETKDWSEFRIMTLEMAKKGIEMMARRLEWQKKQLMGSAPFMYKNAVWKHGNEYNEHSKIGDILNSGTLALGFIGLAEAMQILFGKHHGEDENVHHQSIELMKDLSDLCKARSEKLGLNISLYATPAESLCHKFAKLLRLQYGEQDGVFSRDFITNSYHIPVWQKMPFDQKIALEAPFHKYCSGGAITYVELKSDIVKTPEAYRNLVKGAMDQGVYYFATNIPLDKCLDCDHEGVFEDLKCDECGSDNIMTLRRVTGYITGCYHKVFNEGKKQEVACRVKHD</sequence>
<reference evidence="5" key="1">
    <citation type="submission" date="2023-07" db="EMBL/GenBank/DDBJ databases">
        <title>Genomic Encyclopedia of Type Strains, Phase IV (KMG-IV): sequencing the most valuable type-strain genomes for metagenomic binning, comparative biology and taxonomic classification.</title>
        <authorList>
            <person name="Goeker M."/>
        </authorList>
    </citation>
    <scope>NUCLEOTIDE SEQUENCE</scope>
    <source>
        <strain evidence="5">DSM 26174</strain>
    </source>
</reference>
<feature type="domain" description="ATP-cone" evidence="4">
    <location>
        <begin position="1"/>
        <end position="95"/>
    </location>
</feature>
<dbReference type="SUPFAM" id="SSF51998">
    <property type="entry name" value="PFL-like glycyl radical enzymes"/>
    <property type="match status" value="1"/>
</dbReference>
<dbReference type="PANTHER" id="PTHR21075">
    <property type="entry name" value="ANAEROBIC RIBONUCLEOSIDE-TRIPHOSPHATE REDUCTASE"/>
    <property type="match status" value="1"/>
</dbReference>
<dbReference type="GO" id="GO:0006260">
    <property type="term" value="P:DNA replication"/>
    <property type="evidence" value="ECO:0007669"/>
    <property type="project" value="InterPro"/>
</dbReference>
<dbReference type="InterPro" id="IPR012833">
    <property type="entry name" value="NrdD"/>
</dbReference>
<evidence type="ECO:0000256" key="1">
    <source>
        <dbReference type="ARBA" id="ARBA00022741"/>
    </source>
</evidence>
<proteinExistence type="predicted"/>
<dbReference type="PANTHER" id="PTHR21075:SF0">
    <property type="entry name" value="ANAEROBIC RIBONUCLEOSIDE-TRIPHOSPHATE REDUCTASE"/>
    <property type="match status" value="1"/>
</dbReference>
<keyword evidence="5" id="KW-0560">Oxidoreductase</keyword>
<name>A0AAE4BPD2_9BACT</name>
<dbReference type="AlphaFoldDB" id="A0AAE4BPD2"/>
<evidence type="ECO:0000259" key="4">
    <source>
        <dbReference type="PROSITE" id="PS51161"/>
    </source>
</evidence>
<dbReference type="Pfam" id="PF03477">
    <property type="entry name" value="ATP-cone"/>
    <property type="match status" value="1"/>
</dbReference>
<dbReference type="RefSeq" id="WP_309937320.1">
    <property type="nucleotide sequence ID" value="NZ_AP025305.1"/>
</dbReference>
<evidence type="ECO:0000313" key="6">
    <source>
        <dbReference type="Proteomes" id="UP001185092"/>
    </source>
</evidence>
<dbReference type="EMBL" id="JAVDQD010000001">
    <property type="protein sequence ID" value="MDR6237849.1"/>
    <property type="molecule type" value="Genomic_DNA"/>
</dbReference>
<protein>
    <submittedName>
        <fullName evidence="5">Ribonucleoside-triphosphate reductase</fullName>
        <ecNumber evidence="5">1.17.4.2</ecNumber>
    </submittedName>
</protein>
<dbReference type="GO" id="GO:0008998">
    <property type="term" value="F:ribonucleoside-triphosphate reductase (thioredoxin) activity"/>
    <property type="evidence" value="ECO:0007669"/>
    <property type="project" value="UniProtKB-EC"/>
</dbReference>
<dbReference type="InterPro" id="IPR005144">
    <property type="entry name" value="ATP-cone_dom"/>
</dbReference>
<keyword evidence="1 3" id="KW-0547">Nucleotide-binding</keyword>
<organism evidence="5 6">
    <name type="scientific">Aureibacter tunicatorum</name>
    <dbReference type="NCBI Taxonomy" id="866807"/>
    <lineage>
        <taxon>Bacteria</taxon>
        <taxon>Pseudomonadati</taxon>
        <taxon>Bacteroidota</taxon>
        <taxon>Cytophagia</taxon>
        <taxon>Cytophagales</taxon>
        <taxon>Persicobacteraceae</taxon>
        <taxon>Aureibacter</taxon>
    </lineage>
</organism>
<keyword evidence="6" id="KW-1185">Reference proteome</keyword>
<dbReference type="Proteomes" id="UP001185092">
    <property type="component" value="Unassembled WGS sequence"/>
</dbReference>
<accession>A0AAE4BPD2</accession>
<dbReference type="GO" id="GO:0004748">
    <property type="term" value="F:ribonucleoside-diphosphate reductase activity, thioredoxin disulfide as acceptor"/>
    <property type="evidence" value="ECO:0007669"/>
    <property type="project" value="TreeGrafter"/>
</dbReference>
<dbReference type="PROSITE" id="PS51161">
    <property type="entry name" value="ATP_CONE"/>
    <property type="match status" value="1"/>
</dbReference>
<dbReference type="Gene3D" id="3.20.70.20">
    <property type="match status" value="1"/>
</dbReference>
<dbReference type="EC" id="1.17.4.2" evidence="5"/>
<dbReference type="GO" id="GO:0009265">
    <property type="term" value="P:2'-deoxyribonucleotide biosynthetic process"/>
    <property type="evidence" value="ECO:0007669"/>
    <property type="project" value="TreeGrafter"/>
</dbReference>
<gene>
    <name evidence="5" type="ORF">HNQ88_000825</name>
</gene>
<evidence type="ECO:0000313" key="5">
    <source>
        <dbReference type="EMBL" id="MDR6237849.1"/>
    </source>
</evidence>
<dbReference type="Pfam" id="PF13597">
    <property type="entry name" value="NRDD"/>
    <property type="match status" value="1"/>
</dbReference>
<dbReference type="NCBIfam" id="TIGR02487">
    <property type="entry name" value="NrdD"/>
    <property type="match status" value="1"/>
</dbReference>
<dbReference type="GO" id="GO:0005524">
    <property type="term" value="F:ATP binding"/>
    <property type="evidence" value="ECO:0007669"/>
    <property type="project" value="UniProtKB-UniRule"/>
</dbReference>